<dbReference type="EMBL" id="JABELV010000040">
    <property type="protein sequence ID" value="KAG7562034.1"/>
    <property type="molecule type" value="Genomic_DNA"/>
</dbReference>
<dbReference type="InterPro" id="IPR029062">
    <property type="entry name" value="Class_I_gatase-like"/>
</dbReference>
<comment type="caution">
    <text evidence="4">The sequence shown here is derived from an EMBL/GenBank/DDBJ whole genome shotgun (WGS) entry which is preliminary data.</text>
</comment>
<evidence type="ECO:0000259" key="3">
    <source>
        <dbReference type="Pfam" id="PF06283"/>
    </source>
</evidence>
<protein>
    <recommendedName>
        <fullName evidence="3">ThuA-like domain-containing protein</fullName>
    </recommendedName>
</protein>
<feature type="signal peptide" evidence="2">
    <location>
        <begin position="1"/>
        <end position="18"/>
    </location>
</feature>
<keyword evidence="2" id="KW-0732">Signal</keyword>
<keyword evidence="5" id="KW-1185">Reference proteome</keyword>
<evidence type="ECO:0000256" key="1">
    <source>
        <dbReference type="SAM" id="MobiDB-lite"/>
    </source>
</evidence>
<dbReference type="PANTHER" id="PTHR40469:SF2">
    <property type="entry name" value="GALACTOSE-BINDING DOMAIN-LIKE SUPERFAMILY PROTEIN"/>
    <property type="match status" value="1"/>
</dbReference>
<reference evidence="4" key="1">
    <citation type="submission" date="2020-04" db="EMBL/GenBank/DDBJ databases">
        <title>Analysis of mating type loci in Filobasidium floriforme.</title>
        <authorList>
            <person name="Nowrousian M."/>
        </authorList>
    </citation>
    <scope>NUCLEOTIDE SEQUENCE</scope>
    <source>
        <strain evidence="4">CBS 6242</strain>
    </source>
</reference>
<evidence type="ECO:0000313" key="5">
    <source>
        <dbReference type="Proteomes" id="UP000812966"/>
    </source>
</evidence>
<feature type="compositionally biased region" description="Low complexity" evidence="1">
    <location>
        <begin position="275"/>
        <end position="293"/>
    </location>
</feature>
<dbReference type="AlphaFoldDB" id="A0A8K0JMG6"/>
<sequence>MFVTITVLLSIATSIVMAQPRVLVFTATTGYRHDSIPDSISALQARSGTDGVDFEFTEDPTRFNGDELGRFDGVMFLSTTGEGVLDSSQAQAFHTYLQNGGNFVGVHAATDCLGGEDWYVQTIGTRFDYHPELQPATFIPLNKTHPSMVGVPDRWTFTEEVYNYRSDPRNVGAQVVLTVDESSYTGSSGSSGNYDQGVPHPIAWYITDSLGAQPPTDGAPGTGRSFYTSLGHLSETWQDPTFMGHVMGGLKWALESGTTRWTNGTALVGAVQPQNSNTSAGSSVSSTMGTSTANGQASTSVSGTGMATSTSVSAGPMSSTPANSGIKDGSAVGKTAAVAGAIGGVIGLML</sequence>
<feature type="domain" description="ThuA-like" evidence="3">
    <location>
        <begin position="21"/>
        <end position="253"/>
    </location>
</feature>
<feature type="compositionally biased region" description="Polar residues" evidence="1">
    <location>
        <begin position="294"/>
        <end position="323"/>
    </location>
</feature>
<dbReference type="PANTHER" id="PTHR40469">
    <property type="entry name" value="SECRETED GLYCOSYL HYDROLASE"/>
    <property type="match status" value="1"/>
</dbReference>
<proteinExistence type="predicted"/>
<dbReference type="InterPro" id="IPR029010">
    <property type="entry name" value="ThuA-like"/>
</dbReference>
<dbReference type="Pfam" id="PF06283">
    <property type="entry name" value="ThuA"/>
    <property type="match status" value="1"/>
</dbReference>
<dbReference type="Proteomes" id="UP000812966">
    <property type="component" value="Unassembled WGS sequence"/>
</dbReference>
<dbReference type="SUPFAM" id="SSF52317">
    <property type="entry name" value="Class I glutamine amidotransferase-like"/>
    <property type="match status" value="1"/>
</dbReference>
<accession>A0A8K0JMG6</accession>
<organism evidence="4 5">
    <name type="scientific">Filobasidium floriforme</name>
    <dbReference type="NCBI Taxonomy" id="5210"/>
    <lineage>
        <taxon>Eukaryota</taxon>
        <taxon>Fungi</taxon>
        <taxon>Dikarya</taxon>
        <taxon>Basidiomycota</taxon>
        <taxon>Agaricomycotina</taxon>
        <taxon>Tremellomycetes</taxon>
        <taxon>Filobasidiales</taxon>
        <taxon>Filobasidiaceae</taxon>
        <taxon>Filobasidium</taxon>
    </lineage>
</organism>
<evidence type="ECO:0000256" key="2">
    <source>
        <dbReference type="SAM" id="SignalP"/>
    </source>
</evidence>
<feature type="chain" id="PRO_5035464672" description="ThuA-like domain-containing protein" evidence="2">
    <location>
        <begin position="19"/>
        <end position="350"/>
    </location>
</feature>
<feature type="region of interest" description="Disordered" evidence="1">
    <location>
        <begin position="270"/>
        <end position="330"/>
    </location>
</feature>
<dbReference type="Gene3D" id="3.40.50.880">
    <property type="match status" value="1"/>
</dbReference>
<name>A0A8K0JMG6_9TREE</name>
<evidence type="ECO:0000313" key="4">
    <source>
        <dbReference type="EMBL" id="KAG7562034.1"/>
    </source>
</evidence>
<gene>
    <name evidence="4" type="ORF">FFLO_02506</name>
</gene>